<keyword evidence="3" id="KW-0547">Nucleotide-binding</keyword>
<dbReference type="AlphaFoldDB" id="A0A9X2E862"/>
<evidence type="ECO:0000313" key="3">
    <source>
        <dbReference type="EMBL" id="MCM6775386.1"/>
    </source>
</evidence>
<keyword evidence="1" id="KW-0808">Transferase</keyword>
<protein>
    <submittedName>
        <fullName evidence="3">ATP-binding protein</fullName>
    </submittedName>
</protein>
<accession>A0A9X2E862</accession>
<dbReference type="InterPro" id="IPR036890">
    <property type="entry name" value="HATPase_C_sf"/>
</dbReference>
<dbReference type="PANTHER" id="PTHR35526:SF3">
    <property type="entry name" value="ANTI-SIGMA-F FACTOR RSBW"/>
    <property type="match status" value="1"/>
</dbReference>
<keyword evidence="1" id="KW-0418">Kinase</keyword>
<dbReference type="GO" id="GO:0005524">
    <property type="term" value="F:ATP binding"/>
    <property type="evidence" value="ECO:0007669"/>
    <property type="project" value="UniProtKB-KW"/>
</dbReference>
<keyword evidence="4" id="KW-1185">Reference proteome</keyword>
<comment type="caution">
    <text evidence="3">The sequence shown here is derived from an EMBL/GenBank/DDBJ whole genome shotgun (WGS) entry which is preliminary data.</text>
</comment>
<evidence type="ECO:0000256" key="1">
    <source>
        <dbReference type="ARBA" id="ARBA00022527"/>
    </source>
</evidence>
<dbReference type="SUPFAM" id="SSF55874">
    <property type="entry name" value="ATPase domain of HSP90 chaperone/DNA topoisomerase II/histidine kinase"/>
    <property type="match status" value="1"/>
</dbReference>
<dbReference type="EMBL" id="JAMRXG010000007">
    <property type="protein sequence ID" value="MCM6775386.1"/>
    <property type="molecule type" value="Genomic_DNA"/>
</dbReference>
<dbReference type="InterPro" id="IPR050267">
    <property type="entry name" value="Anti-sigma-factor_SerPK"/>
</dbReference>
<dbReference type="InterPro" id="IPR003594">
    <property type="entry name" value="HATPase_dom"/>
</dbReference>
<proteinExistence type="predicted"/>
<evidence type="ECO:0000313" key="4">
    <source>
        <dbReference type="Proteomes" id="UP001139157"/>
    </source>
</evidence>
<gene>
    <name evidence="3" type="ORF">NDR86_18085</name>
</gene>
<dbReference type="Proteomes" id="UP001139157">
    <property type="component" value="Unassembled WGS sequence"/>
</dbReference>
<sequence length="142" mass="15359">MDDSRQSADPLHIEFRAVSEELGRVRALLRPWLARVITDPHQAYDLLLAVSEACSNSIEHGHHGDGRAIRLHAVAEDRVRITVTDTGTWLAPSEDPGSDRGRGLALMRTLVPDTRVTPGADGTTVEFTTLLPAAPPPGPATR</sequence>
<dbReference type="CDD" id="cd16936">
    <property type="entry name" value="HATPase_RsbW-like"/>
    <property type="match status" value="1"/>
</dbReference>
<keyword evidence="3" id="KW-0067">ATP-binding</keyword>
<dbReference type="PANTHER" id="PTHR35526">
    <property type="entry name" value="ANTI-SIGMA-F FACTOR RSBW-RELATED"/>
    <property type="match status" value="1"/>
</dbReference>
<dbReference type="RefSeq" id="WP_251913630.1">
    <property type="nucleotide sequence ID" value="NZ_JAMRXG010000007.1"/>
</dbReference>
<dbReference type="Pfam" id="PF13581">
    <property type="entry name" value="HATPase_c_2"/>
    <property type="match status" value="1"/>
</dbReference>
<organism evidence="3 4">
    <name type="scientific">Nocardia pulmonis</name>
    <dbReference type="NCBI Taxonomy" id="2951408"/>
    <lineage>
        <taxon>Bacteria</taxon>
        <taxon>Bacillati</taxon>
        <taxon>Actinomycetota</taxon>
        <taxon>Actinomycetes</taxon>
        <taxon>Mycobacteriales</taxon>
        <taxon>Nocardiaceae</taxon>
        <taxon>Nocardia</taxon>
    </lineage>
</organism>
<name>A0A9X2E862_9NOCA</name>
<evidence type="ECO:0000259" key="2">
    <source>
        <dbReference type="Pfam" id="PF13581"/>
    </source>
</evidence>
<feature type="domain" description="Histidine kinase/HSP90-like ATPase" evidence="2">
    <location>
        <begin position="17"/>
        <end position="128"/>
    </location>
</feature>
<dbReference type="Gene3D" id="3.30.565.10">
    <property type="entry name" value="Histidine kinase-like ATPase, C-terminal domain"/>
    <property type="match status" value="1"/>
</dbReference>
<keyword evidence="1" id="KW-0723">Serine/threonine-protein kinase</keyword>
<reference evidence="3" key="1">
    <citation type="submission" date="2022-06" db="EMBL/GenBank/DDBJ databases">
        <title>Novel species in genus nocardia.</title>
        <authorList>
            <person name="Li F."/>
        </authorList>
    </citation>
    <scope>NUCLEOTIDE SEQUENCE</scope>
    <source>
        <strain evidence="3">CDC141</strain>
    </source>
</reference>
<dbReference type="GO" id="GO:0004674">
    <property type="term" value="F:protein serine/threonine kinase activity"/>
    <property type="evidence" value="ECO:0007669"/>
    <property type="project" value="UniProtKB-KW"/>
</dbReference>